<dbReference type="OrthoDB" id="536545at2759"/>
<organism evidence="13 14">
    <name type="scientific">Tetrabaena socialis</name>
    <dbReference type="NCBI Taxonomy" id="47790"/>
    <lineage>
        <taxon>Eukaryota</taxon>
        <taxon>Viridiplantae</taxon>
        <taxon>Chlorophyta</taxon>
        <taxon>core chlorophytes</taxon>
        <taxon>Chlorophyceae</taxon>
        <taxon>CS clade</taxon>
        <taxon>Chlamydomonadales</taxon>
        <taxon>Tetrabaenaceae</taxon>
        <taxon>Tetrabaena</taxon>
    </lineage>
</organism>
<feature type="compositionally biased region" description="Low complexity" evidence="11">
    <location>
        <begin position="449"/>
        <end position="460"/>
    </location>
</feature>
<evidence type="ECO:0000256" key="1">
    <source>
        <dbReference type="ARBA" id="ARBA00004141"/>
    </source>
</evidence>
<evidence type="ECO:0000256" key="12">
    <source>
        <dbReference type="SAM" id="Phobius"/>
    </source>
</evidence>
<reference evidence="13 14" key="1">
    <citation type="journal article" date="2017" name="Mol. Biol. Evol.">
        <title>The 4-celled Tetrabaena socialis nuclear genome reveals the essential components for genetic control of cell number at the origin of multicellularity in the volvocine lineage.</title>
        <authorList>
            <person name="Featherston J."/>
            <person name="Arakaki Y."/>
            <person name="Hanschen E.R."/>
            <person name="Ferris P.J."/>
            <person name="Michod R.E."/>
            <person name="Olson B.J.S.C."/>
            <person name="Nozaki H."/>
            <person name="Durand P.M."/>
        </authorList>
    </citation>
    <scope>NUCLEOTIDE SEQUENCE [LARGE SCALE GENOMIC DNA]</scope>
    <source>
        <strain evidence="13 14">NIES-571</strain>
    </source>
</reference>
<evidence type="ECO:0000256" key="11">
    <source>
        <dbReference type="SAM" id="MobiDB-lite"/>
    </source>
</evidence>
<evidence type="ECO:0000256" key="2">
    <source>
        <dbReference type="ARBA" id="ARBA00008130"/>
    </source>
</evidence>
<dbReference type="PANTHER" id="PTHR28286">
    <property type="match status" value="1"/>
</dbReference>
<evidence type="ECO:0000256" key="3">
    <source>
        <dbReference type="ARBA" id="ARBA00022543"/>
    </source>
</evidence>
<dbReference type="Gene3D" id="6.10.250.2400">
    <property type="match status" value="1"/>
</dbReference>
<evidence type="ECO:0000256" key="8">
    <source>
        <dbReference type="ARBA" id="ARBA00022991"/>
    </source>
</evidence>
<feature type="transmembrane region" description="Helical" evidence="12">
    <location>
        <begin position="41"/>
        <end position="62"/>
    </location>
</feature>
<keyword evidence="10" id="KW-0675">Receptor</keyword>
<dbReference type="PANTHER" id="PTHR28286:SF2">
    <property type="entry name" value="BACTERIORHODOPSIN _OPSIN, NOPA (EUROFUNG)"/>
    <property type="match status" value="1"/>
</dbReference>
<feature type="transmembrane region" description="Helical" evidence="12">
    <location>
        <begin position="200"/>
        <end position="222"/>
    </location>
</feature>
<keyword evidence="5 12" id="KW-0812">Transmembrane</keyword>
<evidence type="ECO:0000256" key="6">
    <source>
        <dbReference type="ARBA" id="ARBA00022925"/>
    </source>
</evidence>
<evidence type="ECO:0000313" key="14">
    <source>
        <dbReference type="Proteomes" id="UP000236333"/>
    </source>
</evidence>
<dbReference type="Proteomes" id="UP000236333">
    <property type="component" value="Unassembled WGS sequence"/>
</dbReference>
<dbReference type="EMBL" id="PGGS01000097">
    <property type="protein sequence ID" value="PNH09251.1"/>
    <property type="molecule type" value="Genomic_DNA"/>
</dbReference>
<evidence type="ECO:0000256" key="4">
    <source>
        <dbReference type="ARBA" id="ARBA00022606"/>
    </source>
</evidence>
<feature type="compositionally biased region" description="Polar residues" evidence="11">
    <location>
        <begin position="506"/>
        <end position="520"/>
    </location>
</feature>
<keyword evidence="6" id="KW-0681">Retinal protein</keyword>
<keyword evidence="3" id="KW-0600">Photoreceptor protein</keyword>
<dbReference type="InterPro" id="IPR001425">
    <property type="entry name" value="Arc/bac/fun_rhodopsins"/>
</dbReference>
<feature type="transmembrane region" description="Helical" evidence="12">
    <location>
        <begin position="165"/>
        <end position="188"/>
    </location>
</feature>
<name>A0A2J8A9R5_9CHLO</name>
<comment type="subcellular location">
    <subcellularLocation>
        <location evidence="1">Membrane</location>
        <topology evidence="1">Multi-pass membrane protein</topology>
    </subcellularLocation>
</comment>
<dbReference type="PRINTS" id="PR00251">
    <property type="entry name" value="BACTRLOPSIN"/>
</dbReference>
<keyword evidence="14" id="KW-1185">Reference proteome</keyword>
<comment type="caution">
    <text evidence="13">The sequence shown here is derived from an EMBL/GenBank/DDBJ whole genome shotgun (WGS) entry which is preliminary data.</text>
</comment>
<keyword evidence="7 12" id="KW-1133">Transmembrane helix</keyword>
<feature type="region of interest" description="Disordered" evidence="11">
    <location>
        <begin position="446"/>
        <end position="476"/>
    </location>
</feature>
<evidence type="ECO:0000313" key="13">
    <source>
        <dbReference type="EMBL" id="PNH09251.1"/>
    </source>
</evidence>
<evidence type="ECO:0000256" key="7">
    <source>
        <dbReference type="ARBA" id="ARBA00022989"/>
    </source>
</evidence>
<evidence type="ECO:0000256" key="9">
    <source>
        <dbReference type="ARBA" id="ARBA00023136"/>
    </source>
</evidence>
<evidence type="ECO:0000256" key="5">
    <source>
        <dbReference type="ARBA" id="ARBA00022692"/>
    </source>
</evidence>
<dbReference type="GO" id="GO:0009881">
    <property type="term" value="F:photoreceptor activity"/>
    <property type="evidence" value="ECO:0007669"/>
    <property type="project" value="UniProtKB-KW"/>
</dbReference>
<keyword evidence="4" id="KW-0716">Sensory transduction</keyword>
<dbReference type="SMART" id="SM01021">
    <property type="entry name" value="Bac_rhodopsin"/>
    <property type="match status" value="1"/>
</dbReference>
<dbReference type="GO" id="GO:0005886">
    <property type="term" value="C:plasma membrane"/>
    <property type="evidence" value="ECO:0007669"/>
    <property type="project" value="TreeGrafter"/>
</dbReference>
<comment type="similarity">
    <text evidence="2">Belongs to the archaeal/bacterial/fungal opsin family.</text>
</comment>
<protein>
    <submittedName>
        <fullName evidence="13">Sensory rhodopsin-1</fullName>
    </submittedName>
</protein>
<dbReference type="SUPFAM" id="SSF81321">
    <property type="entry name" value="Family A G protein-coupled receptor-like"/>
    <property type="match status" value="1"/>
</dbReference>
<proteinExistence type="inferred from homology"/>
<sequence>MDHRQLLQVIDLGNGSHIVPDDQCFCKAWQQSRGSRLESQVAGGLQWFAFAFSLSILAYYAYHAWRATCGWEEVYVCCVELTKVIIEFFHEYDAPASLLLPNGHRVQWLRYGEWLLTCPVILIHLSNLTGLQTDYSNRTMLLLVSDIGTIAMGTTAAMSAGPPKIVFFLLGCAYAVVTFYHASMIYIEGYHMVPHGRSRTIVRCMAWVFFLSWGAYPVLFLLGPEGFGNLSIYGSIIGHTVIDVLSKNVWGLLGHNLRNKVWHHIEKYGDTRRKIRVKLTFYEFEVMALHIEEAPKIKERYAPRESFSVVIHDRAISGTGTSEVTSNSCRMSVDVPRKSSIGAAPRASGNGMVQGVAPSQSCRLSVDVPRKTLNGGGPRASGTGIVEGVTPSQSCRLSVDVPRKTFSGSPSSAGIIAGSRRPTTDAFDVTGPLSQSCRLSVDVPRKTASGYSTGRRSSSGMTEMETRVTSARLSVDGPRKVKAASVVPMVDVEGGSTPAAMPPSHSRLSTPLGQAGSRHSNAWEDGLGPASPAVGR</sequence>
<feature type="transmembrane region" description="Helical" evidence="12">
    <location>
        <begin position="140"/>
        <end position="159"/>
    </location>
</feature>
<feature type="region of interest" description="Disordered" evidence="11">
    <location>
        <begin position="493"/>
        <end position="536"/>
    </location>
</feature>
<accession>A0A2J8A9R5</accession>
<gene>
    <name evidence="13" type="ORF">TSOC_004138</name>
</gene>
<dbReference type="Gene3D" id="1.20.1070.10">
    <property type="entry name" value="Rhodopsin 7-helix transmembrane proteins"/>
    <property type="match status" value="1"/>
</dbReference>
<dbReference type="GO" id="GO:0007602">
    <property type="term" value="P:phototransduction"/>
    <property type="evidence" value="ECO:0007669"/>
    <property type="project" value="UniProtKB-KW"/>
</dbReference>
<dbReference type="Pfam" id="PF01036">
    <property type="entry name" value="Bac_rhodopsin"/>
    <property type="match status" value="1"/>
</dbReference>
<dbReference type="CDD" id="cd15241">
    <property type="entry name" value="7tm_ChRs"/>
    <property type="match status" value="1"/>
</dbReference>
<evidence type="ECO:0000256" key="10">
    <source>
        <dbReference type="ARBA" id="ARBA00023170"/>
    </source>
</evidence>
<keyword evidence="9 12" id="KW-0472">Membrane</keyword>
<feature type="transmembrane region" description="Helical" evidence="12">
    <location>
        <begin position="108"/>
        <end position="128"/>
    </location>
</feature>
<keyword evidence="8" id="KW-0157">Chromophore</keyword>
<dbReference type="AlphaFoldDB" id="A0A2J8A9R5"/>